<dbReference type="Pfam" id="PF00939">
    <property type="entry name" value="Na_sulph_symp"/>
    <property type="match status" value="1"/>
</dbReference>
<feature type="transmembrane region" description="Helical" evidence="5">
    <location>
        <begin position="21"/>
        <end position="39"/>
    </location>
</feature>
<reference evidence="6" key="1">
    <citation type="journal article" date="2014" name="Int. J. Syst. Evol. Microbiol.">
        <title>Complete genome sequence of Corynebacterium casei LMG S-19264T (=DSM 44701T), isolated from a smear-ripened cheese.</title>
        <authorList>
            <consortium name="US DOE Joint Genome Institute (JGI-PGF)"/>
            <person name="Walter F."/>
            <person name="Albersmeier A."/>
            <person name="Kalinowski J."/>
            <person name="Ruckert C."/>
        </authorList>
    </citation>
    <scope>NUCLEOTIDE SEQUENCE</scope>
    <source>
        <strain evidence="6">CGMCC 1.12698</strain>
    </source>
</reference>
<evidence type="ECO:0000256" key="2">
    <source>
        <dbReference type="ARBA" id="ARBA00022692"/>
    </source>
</evidence>
<evidence type="ECO:0000313" key="7">
    <source>
        <dbReference type="Proteomes" id="UP000605259"/>
    </source>
</evidence>
<accession>A0A917AWH1</accession>
<feature type="transmembrane region" description="Helical" evidence="5">
    <location>
        <begin position="132"/>
        <end position="150"/>
    </location>
</feature>
<evidence type="ECO:0000256" key="4">
    <source>
        <dbReference type="ARBA" id="ARBA00023136"/>
    </source>
</evidence>
<dbReference type="GO" id="GO:0005886">
    <property type="term" value="C:plasma membrane"/>
    <property type="evidence" value="ECO:0007669"/>
    <property type="project" value="TreeGrafter"/>
</dbReference>
<feature type="transmembrane region" description="Helical" evidence="5">
    <location>
        <begin position="290"/>
        <end position="308"/>
    </location>
</feature>
<evidence type="ECO:0000256" key="3">
    <source>
        <dbReference type="ARBA" id="ARBA00022989"/>
    </source>
</evidence>
<feature type="transmembrane region" description="Helical" evidence="5">
    <location>
        <begin position="267"/>
        <end position="284"/>
    </location>
</feature>
<dbReference type="EMBL" id="BMFK01000003">
    <property type="protein sequence ID" value="GGE79065.1"/>
    <property type="molecule type" value="Genomic_DNA"/>
</dbReference>
<feature type="transmembrane region" description="Helical" evidence="5">
    <location>
        <begin position="320"/>
        <end position="339"/>
    </location>
</feature>
<dbReference type="RefSeq" id="WP_373284252.1">
    <property type="nucleotide sequence ID" value="NZ_BMFK01000003.1"/>
</dbReference>
<keyword evidence="4 5" id="KW-0472">Membrane</keyword>
<keyword evidence="2 5" id="KW-0812">Transmembrane</keyword>
<feature type="transmembrane region" description="Helical" evidence="5">
    <location>
        <begin position="51"/>
        <end position="82"/>
    </location>
</feature>
<reference evidence="6" key="2">
    <citation type="submission" date="2020-09" db="EMBL/GenBank/DDBJ databases">
        <authorList>
            <person name="Sun Q."/>
            <person name="Zhou Y."/>
        </authorList>
    </citation>
    <scope>NUCLEOTIDE SEQUENCE</scope>
    <source>
        <strain evidence="6">CGMCC 1.12698</strain>
    </source>
</reference>
<feature type="transmembrane region" description="Helical" evidence="5">
    <location>
        <begin position="446"/>
        <end position="468"/>
    </location>
</feature>
<dbReference type="PANTHER" id="PTHR10283">
    <property type="entry name" value="SOLUTE CARRIER FAMILY 13 MEMBER"/>
    <property type="match status" value="1"/>
</dbReference>
<evidence type="ECO:0000256" key="1">
    <source>
        <dbReference type="ARBA" id="ARBA00004141"/>
    </source>
</evidence>
<evidence type="ECO:0000313" key="6">
    <source>
        <dbReference type="EMBL" id="GGE79065.1"/>
    </source>
</evidence>
<dbReference type="AlphaFoldDB" id="A0A917AWH1"/>
<feature type="transmembrane region" description="Helical" evidence="5">
    <location>
        <begin position="94"/>
        <end position="112"/>
    </location>
</feature>
<protein>
    <submittedName>
        <fullName evidence="6">Transporter</fullName>
    </submittedName>
</protein>
<proteinExistence type="predicted"/>
<name>A0A917AWH1_9BACI</name>
<dbReference type="Proteomes" id="UP000605259">
    <property type="component" value="Unassembled WGS sequence"/>
</dbReference>
<dbReference type="GO" id="GO:0022857">
    <property type="term" value="F:transmembrane transporter activity"/>
    <property type="evidence" value="ECO:0007669"/>
    <property type="project" value="InterPro"/>
</dbReference>
<feature type="transmembrane region" description="Helical" evidence="5">
    <location>
        <begin position="385"/>
        <end position="402"/>
    </location>
</feature>
<evidence type="ECO:0000256" key="5">
    <source>
        <dbReference type="SAM" id="Phobius"/>
    </source>
</evidence>
<organism evidence="6 7">
    <name type="scientific">Priestia taiwanensis</name>
    <dbReference type="NCBI Taxonomy" id="1347902"/>
    <lineage>
        <taxon>Bacteria</taxon>
        <taxon>Bacillati</taxon>
        <taxon>Bacillota</taxon>
        <taxon>Bacilli</taxon>
        <taxon>Bacillales</taxon>
        <taxon>Bacillaceae</taxon>
        <taxon>Priestia</taxon>
    </lineage>
</organism>
<comment type="caution">
    <text evidence="6">The sequence shown here is derived from an EMBL/GenBank/DDBJ whole genome shotgun (WGS) entry which is preliminary data.</text>
</comment>
<feature type="transmembrane region" description="Helical" evidence="5">
    <location>
        <begin position="224"/>
        <end position="246"/>
    </location>
</feature>
<keyword evidence="3 5" id="KW-1133">Transmembrane helix</keyword>
<comment type="subcellular location">
    <subcellularLocation>
        <location evidence="1">Membrane</location>
        <topology evidence="1">Multi-pass membrane protein</topology>
    </subcellularLocation>
</comment>
<gene>
    <name evidence="6" type="ORF">GCM10007140_30780</name>
</gene>
<sequence>MIVQFARKEEPQLPIKPKKEAKWVLPIGLILIVELLLLLPSSLTMEAKWSLFAFCCAVILWTTTSINSAYIALGVVLFLIVTGTAKQDILFESLASDIVWLMIGSFILGGALQVTGLAGKMTNLVVGRAKNVSSVFTLLTVVIQLLAFFIPSTSGRGAVLLPVFQSLTKELGSRRVTKAMAILIPTIILVSTSSTIIGAGSHFIALDMLKEFSGKSISFVEWLIWGLPFGIVASFISCRVVLMLFLDKEERKKKLAPKQTTFALSRNEKYTLGILAAMVLFWLTERVHGMEIATVTVIGAFLLTLPEVGVMKWKDGVKAVSWNLILFVGAAIAIGKSLIETGAAQWIMEKLFSFTAYLDGNSTFMILLVLVILSLTSHLYVTSHTTRAVIFVPPLLYFASSLQLNEVAVLFIGIVGMNYCLTFPVSSKALLLFQEGERETFQPRDLLKLSAYLSVIHIVLMVAFYYGYWQWTGLSL</sequence>
<feature type="transmembrane region" description="Helical" evidence="5">
    <location>
        <begin position="179"/>
        <end position="204"/>
    </location>
</feature>
<keyword evidence="7" id="KW-1185">Reference proteome</keyword>
<dbReference type="InterPro" id="IPR001898">
    <property type="entry name" value="SLC13A/DASS"/>
</dbReference>
<feature type="transmembrane region" description="Helical" evidence="5">
    <location>
        <begin position="408"/>
        <end position="425"/>
    </location>
</feature>